<dbReference type="EMBL" id="BGZK01000004">
    <property type="protein sequence ID" value="GBP00030.1"/>
    <property type="molecule type" value="Genomic_DNA"/>
</dbReference>
<evidence type="ECO:0000313" key="2">
    <source>
        <dbReference type="EMBL" id="GBP00030.1"/>
    </source>
</evidence>
<evidence type="ECO:0000313" key="3">
    <source>
        <dbReference type="Proteomes" id="UP000299102"/>
    </source>
</evidence>
<feature type="region of interest" description="Disordered" evidence="1">
    <location>
        <begin position="46"/>
        <end position="77"/>
    </location>
</feature>
<evidence type="ECO:0000256" key="1">
    <source>
        <dbReference type="SAM" id="MobiDB-lite"/>
    </source>
</evidence>
<reference evidence="2 3" key="1">
    <citation type="journal article" date="2019" name="Commun. Biol.">
        <title>The bagworm genome reveals a unique fibroin gene that provides high tensile strength.</title>
        <authorList>
            <person name="Kono N."/>
            <person name="Nakamura H."/>
            <person name="Ohtoshi R."/>
            <person name="Tomita M."/>
            <person name="Numata K."/>
            <person name="Arakawa K."/>
        </authorList>
    </citation>
    <scope>NUCLEOTIDE SEQUENCE [LARGE SCALE GENOMIC DNA]</scope>
</reference>
<gene>
    <name evidence="2" type="ORF">EVAR_74359_1</name>
</gene>
<proteinExistence type="predicted"/>
<protein>
    <submittedName>
        <fullName evidence="2">Uncharacterized protein</fullName>
    </submittedName>
</protein>
<dbReference type="Proteomes" id="UP000299102">
    <property type="component" value="Unassembled WGS sequence"/>
</dbReference>
<dbReference type="AlphaFoldDB" id="A0A4C1SFZ4"/>
<organism evidence="2 3">
    <name type="scientific">Eumeta variegata</name>
    <name type="common">Bagworm moth</name>
    <name type="synonym">Eumeta japonica</name>
    <dbReference type="NCBI Taxonomy" id="151549"/>
    <lineage>
        <taxon>Eukaryota</taxon>
        <taxon>Metazoa</taxon>
        <taxon>Ecdysozoa</taxon>
        <taxon>Arthropoda</taxon>
        <taxon>Hexapoda</taxon>
        <taxon>Insecta</taxon>
        <taxon>Pterygota</taxon>
        <taxon>Neoptera</taxon>
        <taxon>Endopterygota</taxon>
        <taxon>Lepidoptera</taxon>
        <taxon>Glossata</taxon>
        <taxon>Ditrysia</taxon>
        <taxon>Tineoidea</taxon>
        <taxon>Psychidae</taxon>
        <taxon>Oiketicinae</taxon>
        <taxon>Eumeta</taxon>
    </lineage>
</organism>
<sequence length="77" mass="8407">MVVNSFNVEGSSCPQSEVMRFPAPARAASTRTWLFFPRSVTSTTKKSLQSETLEAAAGRGRREKVNHCPAGGRRAHT</sequence>
<keyword evidence="3" id="KW-1185">Reference proteome</keyword>
<accession>A0A4C1SFZ4</accession>
<name>A0A4C1SFZ4_EUMVA</name>
<comment type="caution">
    <text evidence="2">The sequence shown here is derived from an EMBL/GenBank/DDBJ whole genome shotgun (WGS) entry which is preliminary data.</text>
</comment>